<dbReference type="RefSeq" id="WP_163161504.1">
    <property type="nucleotide sequence ID" value="NZ_VKHP01000279.1"/>
</dbReference>
<dbReference type="Proteomes" id="UP000468531">
    <property type="component" value="Unassembled WGS sequence"/>
</dbReference>
<keyword evidence="2" id="KW-1185">Reference proteome</keyword>
<accession>A0A6P1BTJ5</accession>
<dbReference type="AlphaFoldDB" id="A0A6P1BTJ5"/>
<protein>
    <submittedName>
        <fullName evidence="1">Uncharacterized protein</fullName>
    </submittedName>
</protein>
<sequence length="259" mass="28825">MLYHQDMNLARPVAAMRSIVDPLQVSRFLQVYDDAAVQKGIKVSIGFNFDEYVSITRATPTKGPTYPSFVPHRSPITLGEGYWLMGVDKNNEVVLLEAARLFDLSHSNFAEHLESLKAFYADPTVHAHPQDRCTCIAPSAKKMTGKVAYHGDRWVRRDLRGQGITRIMTGIARGVSFAMWAPDFLCALVAGRRLDKGRVYGYAHYEPGGAKLQLMEGGVVDDDWLVWLTSDELRSLVDRQDISELNVGSSFPPTSASCT</sequence>
<organism evidence="1 2">
    <name type="scientific">Bradyrhizobium uaiense</name>
    <dbReference type="NCBI Taxonomy" id="2594946"/>
    <lineage>
        <taxon>Bacteria</taxon>
        <taxon>Pseudomonadati</taxon>
        <taxon>Pseudomonadota</taxon>
        <taxon>Alphaproteobacteria</taxon>
        <taxon>Hyphomicrobiales</taxon>
        <taxon>Nitrobacteraceae</taxon>
        <taxon>Bradyrhizobium</taxon>
    </lineage>
</organism>
<dbReference type="EMBL" id="VKHP01000279">
    <property type="protein sequence ID" value="NEV01848.1"/>
    <property type="molecule type" value="Genomic_DNA"/>
</dbReference>
<name>A0A6P1BTJ5_9BRAD</name>
<proteinExistence type="predicted"/>
<evidence type="ECO:0000313" key="1">
    <source>
        <dbReference type="EMBL" id="NEV01848.1"/>
    </source>
</evidence>
<comment type="caution">
    <text evidence="1">The sequence shown here is derived from an EMBL/GenBank/DDBJ whole genome shotgun (WGS) entry which is preliminary data.</text>
</comment>
<evidence type="ECO:0000313" key="2">
    <source>
        <dbReference type="Proteomes" id="UP000468531"/>
    </source>
</evidence>
<gene>
    <name evidence="1" type="ORF">FNJ47_40365</name>
</gene>
<reference evidence="1 2" key="1">
    <citation type="journal article" date="2020" name="Arch. Microbiol.">
        <title>Bradyrhizobium uaiense sp. nov., a new highly efficient cowpea symbiont.</title>
        <authorList>
            <person name="Cabral Michel D."/>
            <person name="Azarias Guimaraes A."/>
            <person name="Martins da Costa E."/>
            <person name="Soares de Carvalho T."/>
            <person name="Balsanelli E."/>
            <person name="Willems A."/>
            <person name="Maltempi de Souza E."/>
            <person name="de Souza Moreira F.M."/>
        </authorList>
    </citation>
    <scope>NUCLEOTIDE SEQUENCE [LARGE SCALE GENOMIC DNA]</scope>
    <source>
        <strain evidence="1 2">UFLA 03-164</strain>
    </source>
</reference>